<feature type="transmembrane region" description="Helical" evidence="1">
    <location>
        <begin position="577"/>
        <end position="596"/>
    </location>
</feature>
<feature type="transmembrane region" description="Helical" evidence="1">
    <location>
        <begin position="634"/>
        <end position="655"/>
    </location>
</feature>
<feature type="transmembrane region" description="Helical" evidence="1">
    <location>
        <begin position="185"/>
        <end position="203"/>
    </location>
</feature>
<feature type="transmembrane region" description="Helical" evidence="1">
    <location>
        <begin position="68"/>
        <end position="87"/>
    </location>
</feature>
<dbReference type="EMBL" id="CP001032">
    <property type="protein sequence ID" value="ACB76212.1"/>
    <property type="molecule type" value="Genomic_DNA"/>
</dbReference>
<evidence type="ECO:0000313" key="3">
    <source>
        <dbReference type="Proteomes" id="UP000007013"/>
    </source>
</evidence>
<dbReference type="KEGG" id="ote:Oter_2931"/>
<keyword evidence="1" id="KW-0812">Transmembrane</keyword>
<evidence type="ECO:0000313" key="2">
    <source>
        <dbReference type="EMBL" id="ACB76212.1"/>
    </source>
</evidence>
<dbReference type="HOGENOM" id="CLU_018383_0_0_0"/>
<dbReference type="Gene3D" id="3.40.50.150">
    <property type="entry name" value="Vaccinia Virus protein VP39"/>
    <property type="match status" value="1"/>
</dbReference>
<feature type="transmembrane region" description="Helical" evidence="1">
    <location>
        <begin position="35"/>
        <end position="56"/>
    </location>
</feature>
<accession>B1ZY66</accession>
<organism evidence="2 3">
    <name type="scientific">Opitutus terrae (strain DSM 11246 / JCM 15787 / PB90-1)</name>
    <dbReference type="NCBI Taxonomy" id="452637"/>
    <lineage>
        <taxon>Bacteria</taxon>
        <taxon>Pseudomonadati</taxon>
        <taxon>Verrucomicrobiota</taxon>
        <taxon>Opitutia</taxon>
        <taxon>Opitutales</taxon>
        <taxon>Opitutaceae</taxon>
        <taxon>Opitutus</taxon>
    </lineage>
</organism>
<protein>
    <recommendedName>
        <fullName evidence="4">Spermine synthase</fullName>
    </recommendedName>
</protein>
<name>B1ZY66_OPITP</name>
<dbReference type="STRING" id="452637.Oter_2931"/>
<dbReference type="CDD" id="cd02440">
    <property type="entry name" value="AdoMet_MTases"/>
    <property type="match status" value="1"/>
</dbReference>
<keyword evidence="3" id="KW-1185">Reference proteome</keyword>
<feature type="transmembrane region" description="Helical" evidence="1">
    <location>
        <begin position="667"/>
        <end position="686"/>
    </location>
</feature>
<feature type="transmembrane region" description="Helical" evidence="1">
    <location>
        <begin position="545"/>
        <end position="565"/>
    </location>
</feature>
<proteinExistence type="predicted"/>
<evidence type="ECO:0008006" key="4">
    <source>
        <dbReference type="Google" id="ProtNLM"/>
    </source>
</evidence>
<feature type="transmembrane region" description="Helical" evidence="1">
    <location>
        <begin position="107"/>
        <end position="131"/>
    </location>
</feature>
<dbReference type="RefSeq" id="WP_012375747.1">
    <property type="nucleotide sequence ID" value="NC_010571.1"/>
</dbReference>
<feature type="transmembrane region" description="Helical" evidence="1">
    <location>
        <begin position="608"/>
        <end position="628"/>
    </location>
</feature>
<evidence type="ECO:0000256" key="1">
    <source>
        <dbReference type="SAM" id="Phobius"/>
    </source>
</evidence>
<keyword evidence="1" id="KW-1133">Transmembrane helix</keyword>
<feature type="transmembrane region" description="Helical" evidence="1">
    <location>
        <begin position="12"/>
        <end position="29"/>
    </location>
</feature>
<sequence length="766" mass="82826">MPAFFRAPRVLIFLVSFSLISLEIVWTRLLSAEFFYTFAFLILSLAVMGLGLGGLALRLFPRLAGLRLLAPLLLATAALALGGPLAVLHLGLDFVQVVSSPAMLGRLALAVLILCSSFFTGGMVVALIFRWEHADMPKLYRADLVGAALGVVAAIALMNSVGTPATALLLPLPLLMAAALRLTGWRRYASLLLVVIPFGLLPWRESLVAKPRQERLPVVQRHWDAMALVKIQQGEGYKNLGIDNAANTPVNEFDGNWADLRAQPSPFFLDPQPLMESMTGCRFLSIGAGGGGDVLLALKNGAAEVHAVEVNSFINGLLVEGGALSAYSGRLYSDPRVRVVTEDARSYVRRHREQFDVIYSLSSNTFAALASGAFALAENYLFTTEAFRDAYRALRPGGFLIVEHQFYGPRLVSEALAGLRLCGISEPERHLAVYALPKLRRQVLLIGRAPLSEAQIEHAFLALAGKDPMLMQRVYPQPAPGANPLIDRIVREGWRRVQPDSATDLSPADDNRPFTAQQGLMKNVSVEKLKTPDAMEYRGFPISKLLIVVVVALVALLALPLNLLPFLRPGPRLRGAAWLYFFSIGAGFMVIELVLLQQFTLMIGPSAYTLAVLLFVLLLCSGLGSRYSLAAPDFLPFVGVVVWVLLNVFFFTACAEACALYPMWGRMAASAALIGPLGFFMGMPFAKGSTRVGELVDWGFAVNGAAAVLGSGAVLLLAFSFGFRIALLAGAALYVAAGLLLARRHAWTPVERGSRESEHAVAVGQL</sequence>
<dbReference type="eggNOG" id="COG0421">
    <property type="taxonomic scope" value="Bacteria"/>
</dbReference>
<keyword evidence="1" id="KW-0472">Membrane</keyword>
<gene>
    <name evidence="2" type="ordered locus">Oter_2931</name>
</gene>
<reference evidence="2 3" key="1">
    <citation type="journal article" date="2011" name="J. Bacteriol.">
        <title>Genome sequence of the verrucomicrobium Opitutus terrae PB90-1, an abundant inhabitant of rice paddy soil ecosystems.</title>
        <authorList>
            <person name="van Passel M.W."/>
            <person name="Kant R."/>
            <person name="Palva A."/>
            <person name="Copeland A."/>
            <person name="Lucas S."/>
            <person name="Lapidus A."/>
            <person name="Glavina del Rio T."/>
            <person name="Pitluck S."/>
            <person name="Goltsman E."/>
            <person name="Clum A."/>
            <person name="Sun H."/>
            <person name="Schmutz J."/>
            <person name="Larimer F.W."/>
            <person name="Land M.L."/>
            <person name="Hauser L."/>
            <person name="Kyrpides N."/>
            <person name="Mikhailova N."/>
            <person name="Richardson P.P."/>
            <person name="Janssen P.H."/>
            <person name="de Vos W.M."/>
            <person name="Smidt H."/>
        </authorList>
    </citation>
    <scope>NUCLEOTIDE SEQUENCE [LARGE SCALE GENOMIC DNA]</scope>
    <source>
        <strain evidence="3">DSM 11246 / JCM 15787 / PB90-1</strain>
    </source>
</reference>
<feature type="transmembrane region" description="Helical" evidence="1">
    <location>
        <begin position="698"/>
        <end position="718"/>
    </location>
</feature>
<dbReference type="OrthoDB" id="127145at2"/>
<feature type="transmembrane region" description="Helical" evidence="1">
    <location>
        <begin position="143"/>
        <end position="165"/>
    </location>
</feature>
<dbReference type="AlphaFoldDB" id="B1ZY66"/>
<dbReference type="Proteomes" id="UP000007013">
    <property type="component" value="Chromosome"/>
</dbReference>
<dbReference type="SUPFAM" id="SSF53335">
    <property type="entry name" value="S-adenosyl-L-methionine-dependent methyltransferases"/>
    <property type="match status" value="1"/>
</dbReference>
<dbReference type="InterPro" id="IPR029063">
    <property type="entry name" value="SAM-dependent_MTases_sf"/>
</dbReference>
<feature type="transmembrane region" description="Helical" evidence="1">
    <location>
        <begin position="725"/>
        <end position="742"/>
    </location>
</feature>